<evidence type="ECO:0000259" key="1">
    <source>
        <dbReference type="Pfam" id="PF01789"/>
    </source>
</evidence>
<reference evidence="2" key="3">
    <citation type="submission" date="2021-05" db="UniProtKB">
        <authorList>
            <consortium name="EnsemblPlants"/>
        </authorList>
    </citation>
    <scope>IDENTIFICATION</scope>
    <source>
        <strain evidence="2">cv. B73</strain>
    </source>
</reference>
<dbReference type="PANTHER" id="PTHR31407">
    <property type="match status" value="1"/>
</dbReference>
<keyword evidence="4" id="KW-1267">Proteomics identification</keyword>
<evidence type="ECO:0007829" key="4">
    <source>
        <dbReference type="PeptideAtlas" id="A0A804LQH9"/>
    </source>
</evidence>
<sequence>MEATAVPRALSLLGPSLSTAPLLPWMRMNCLRVAVGGGVRRQGGVVWAKKTRRGRDDVAEERVDTHSFARKAGESAELFPEAVLFRKKMVREDGQVSPEFADANEEKLYDFLNIQLKSDMKRIQRRNVLSTMLSAWTILLLGPGQVSLAETTGGAFREYIDTFDGYTFLYPKNWIQVRGAGADIFFRDPMVLDENMSVEISSPSSSRLGVRRESNVLSASSKVADDGKLYYEVEVNIKSYASNNELAVMPQDRVQSLEWDRRYLSVLGVENKRLYELRLQTPEQVFMQEEEDLRRVMDSFRVIKAA</sequence>
<protein>
    <recommendedName>
        <fullName evidence="1">PsbP C-terminal domain-containing protein</fullName>
    </recommendedName>
</protein>
<name>A0A804LQH9_MAIZE</name>
<dbReference type="GO" id="GO:0005509">
    <property type="term" value="F:calcium ion binding"/>
    <property type="evidence" value="ECO:0007669"/>
    <property type="project" value="InterPro"/>
</dbReference>
<keyword evidence="3" id="KW-1185">Reference proteome</keyword>
<accession>A0A804LQH9</accession>
<proteinExistence type="evidence at protein level"/>
<dbReference type="Pfam" id="PF01789">
    <property type="entry name" value="PsbP"/>
    <property type="match status" value="2"/>
</dbReference>
<dbReference type="GO" id="GO:0019898">
    <property type="term" value="C:extrinsic component of membrane"/>
    <property type="evidence" value="ECO:0007669"/>
    <property type="project" value="InterPro"/>
</dbReference>
<dbReference type="EnsemblPlants" id="Zm00001eb028550_T001">
    <property type="protein sequence ID" value="Zm00001eb028550_P001"/>
    <property type="gene ID" value="Zm00001eb028550"/>
</dbReference>
<dbReference type="InterPro" id="IPR016123">
    <property type="entry name" value="Mog1/PsbP_a/b/a-sand"/>
</dbReference>
<dbReference type="GO" id="GO:0015979">
    <property type="term" value="P:photosynthesis"/>
    <property type="evidence" value="ECO:0007669"/>
    <property type="project" value="InterPro"/>
</dbReference>
<gene>
    <name evidence="2" type="primary">LOC100280179</name>
</gene>
<evidence type="ECO:0000313" key="2">
    <source>
        <dbReference type="EnsemblPlants" id="Zm00001eb028550_P001"/>
    </source>
</evidence>
<dbReference type="AlphaFoldDB" id="A0A804LQH9"/>
<dbReference type="PANTHER" id="PTHR31407:SF15">
    <property type="entry name" value="PSBP DOMAIN-CONTAINING PROTEIN 1, CHLOROPLASTIC"/>
    <property type="match status" value="1"/>
</dbReference>
<reference evidence="3" key="1">
    <citation type="submission" date="2015-12" db="EMBL/GenBank/DDBJ databases">
        <title>Update maize B73 reference genome by single molecule sequencing technologies.</title>
        <authorList>
            <consortium name="Maize Genome Sequencing Project"/>
            <person name="Ware D."/>
        </authorList>
    </citation>
    <scope>NUCLEOTIDE SEQUENCE [LARGE SCALE GENOMIC DNA]</scope>
    <source>
        <strain evidence="3">cv. B73</strain>
    </source>
</reference>
<feature type="domain" description="PsbP C-terminal" evidence="1">
    <location>
        <begin position="211"/>
        <end position="302"/>
    </location>
</feature>
<organism evidence="2 3">
    <name type="scientific">Zea mays</name>
    <name type="common">Maize</name>
    <dbReference type="NCBI Taxonomy" id="4577"/>
    <lineage>
        <taxon>Eukaryota</taxon>
        <taxon>Viridiplantae</taxon>
        <taxon>Streptophyta</taxon>
        <taxon>Embryophyta</taxon>
        <taxon>Tracheophyta</taxon>
        <taxon>Spermatophyta</taxon>
        <taxon>Magnoliopsida</taxon>
        <taxon>Liliopsida</taxon>
        <taxon>Poales</taxon>
        <taxon>Poaceae</taxon>
        <taxon>PACMAD clade</taxon>
        <taxon>Panicoideae</taxon>
        <taxon>Andropogonodae</taxon>
        <taxon>Andropogoneae</taxon>
        <taxon>Tripsacinae</taxon>
        <taxon>Zea</taxon>
    </lineage>
</organism>
<dbReference type="GO" id="GO:0009654">
    <property type="term" value="C:photosystem II oxygen evolving complex"/>
    <property type="evidence" value="ECO:0007669"/>
    <property type="project" value="InterPro"/>
</dbReference>
<dbReference type="Gene3D" id="3.40.1000.10">
    <property type="entry name" value="Mog1/PsbP, alpha/beta/alpha sandwich"/>
    <property type="match status" value="1"/>
</dbReference>
<reference evidence="2" key="2">
    <citation type="submission" date="2019-07" db="EMBL/GenBank/DDBJ databases">
        <authorList>
            <person name="Seetharam A."/>
            <person name="Woodhouse M."/>
            <person name="Cannon E."/>
        </authorList>
    </citation>
    <scope>NUCLEOTIDE SEQUENCE [LARGE SCALE GENOMIC DNA]</scope>
    <source>
        <strain evidence="2">cv. B73</strain>
    </source>
</reference>
<feature type="domain" description="PsbP C-terminal" evidence="1">
    <location>
        <begin position="155"/>
        <end position="205"/>
    </location>
</feature>
<dbReference type="InterPro" id="IPR002683">
    <property type="entry name" value="PsbP_C"/>
</dbReference>
<dbReference type="SUPFAM" id="SSF55724">
    <property type="entry name" value="Mog1p/PsbP-like"/>
    <property type="match status" value="1"/>
</dbReference>
<dbReference type="Gramene" id="Zm00001eb028550_T001">
    <property type="protein sequence ID" value="Zm00001eb028550_P001"/>
    <property type="gene ID" value="Zm00001eb028550"/>
</dbReference>
<evidence type="ECO:0000313" key="3">
    <source>
        <dbReference type="Proteomes" id="UP000007305"/>
    </source>
</evidence>
<dbReference type="Proteomes" id="UP000007305">
    <property type="component" value="Chromosome 1"/>
</dbReference>
<dbReference type="OrthoDB" id="2020255at2759"/>